<feature type="region of interest" description="Disordered" evidence="8">
    <location>
        <begin position="470"/>
        <end position="537"/>
    </location>
</feature>
<dbReference type="GO" id="GO:0003796">
    <property type="term" value="F:lysozyme activity"/>
    <property type="evidence" value="ECO:0007669"/>
    <property type="project" value="UniProtKB-EC"/>
</dbReference>
<dbReference type="Gene3D" id="1.10.530.10">
    <property type="match status" value="1"/>
</dbReference>
<dbReference type="SMART" id="SM00263">
    <property type="entry name" value="LYZ1"/>
    <property type="match status" value="1"/>
</dbReference>
<dbReference type="EnsemblMetazoa" id="XM_022787682">
    <property type="protein sequence ID" value="XP_022643417"/>
    <property type="gene ID" value="LOC111242823"/>
</dbReference>
<feature type="region of interest" description="Disordered" evidence="8">
    <location>
        <begin position="186"/>
        <end position="232"/>
    </location>
</feature>
<dbReference type="EC" id="3.2.1.17" evidence="3"/>
<keyword evidence="6" id="KW-0378">Hydrolase</keyword>
<feature type="compositionally biased region" description="Polar residues" evidence="8">
    <location>
        <begin position="220"/>
        <end position="232"/>
    </location>
</feature>
<dbReference type="GO" id="GO:0042742">
    <property type="term" value="P:defense response to bacterium"/>
    <property type="evidence" value="ECO:0007669"/>
    <property type="project" value="UniProtKB-KW"/>
</dbReference>
<evidence type="ECO:0000256" key="8">
    <source>
        <dbReference type="SAM" id="MobiDB-lite"/>
    </source>
</evidence>
<organism evidence="10 11">
    <name type="scientific">Varroa destructor</name>
    <name type="common">Honeybee mite</name>
    <dbReference type="NCBI Taxonomy" id="109461"/>
    <lineage>
        <taxon>Eukaryota</taxon>
        <taxon>Metazoa</taxon>
        <taxon>Ecdysozoa</taxon>
        <taxon>Arthropoda</taxon>
        <taxon>Chelicerata</taxon>
        <taxon>Arachnida</taxon>
        <taxon>Acari</taxon>
        <taxon>Parasitiformes</taxon>
        <taxon>Mesostigmata</taxon>
        <taxon>Gamasina</taxon>
        <taxon>Dermanyssoidea</taxon>
        <taxon>Varroidae</taxon>
        <taxon>Varroa</taxon>
    </lineage>
</organism>
<feature type="domain" description="Glycosyl hydrolases family 22 (GH22)" evidence="9">
    <location>
        <begin position="112"/>
        <end position="130"/>
    </location>
</feature>
<dbReference type="InterPro" id="IPR001916">
    <property type="entry name" value="Glyco_hydro_22"/>
</dbReference>
<dbReference type="AlphaFoldDB" id="A0A7M7J3B8"/>
<comment type="catalytic activity">
    <reaction evidence="1">
        <text>Hydrolysis of (1-&gt;4)-beta-linkages between N-acetylmuramic acid and N-acetyl-D-glucosamine residues in a peptidoglycan and between N-acetyl-D-glucosamine residues in chitodextrins.</text>
        <dbReference type="EC" id="3.2.1.17"/>
    </reaction>
</comment>
<evidence type="ECO:0000256" key="1">
    <source>
        <dbReference type="ARBA" id="ARBA00000632"/>
    </source>
</evidence>
<dbReference type="FunFam" id="1.10.530.10:FF:000001">
    <property type="entry name" value="Lysozyme C"/>
    <property type="match status" value="1"/>
</dbReference>
<evidence type="ECO:0000256" key="2">
    <source>
        <dbReference type="ARBA" id="ARBA00010859"/>
    </source>
</evidence>
<dbReference type="SUPFAM" id="SSF53955">
    <property type="entry name" value="Lysozyme-like"/>
    <property type="match status" value="1"/>
</dbReference>
<dbReference type="KEGG" id="vde:111242823"/>
<name>A0A7M7J3B8_VARDE</name>
<dbReference type="InterPro" id="IPR019799">
    <property type="entry name" value="Glyco_hydro_22_CS"/>
</dbReference>
<accession>A0A7M7J3B8</accession>
<evidence type="ECO:0000256" key="6">
    <source>
        <dbReference type="ARBA" id="ARBA00023295"/>
    </source>
</evidence>
<evidence type="ECO:0000313" key="11">
    <source>
        <dbReference type="Proteomes" id="UP000594260"/>
    </source>
</evidence>
<keyword evidence="4" id="KW-0081">Bacteriolytic enzyme</keyword>
<protein>
    <recommendedName>
        <fullName evidence="3">lysozyme</fullName>
        <ecNumber evidence="3">3.2.1.17</ecNumber>
    </recommendedName>
</protein>
<dbReference type="Proteomes" id="UP000594260">
    <property type="component" value="Unplaced"/>
</dbReference>
<dbReference type="PANTHER" id="PTHR11407:SF63">
    <property type="entry name" value="LYSOZYME C"/>
    <property type="match status" value="1"/>
</dbReference>
<evidence type="ECO:0000256" key="5">
    <source>
        <dbReference type="ARBA" id="ARBA00023157"/>
    </source>
</evidence>
<dbReference type="InParanoid" id="A0A7M7J3B8"/>
<dbReference type="Pfam" id="PF00062">
    <property type="entry name" value="Lys"/>
    <property type="match status" value="1"/>
</dbReference>
<evidence type="ECO:0000256" key="3">
    <source>
        <dbReference type="ARBA" id="ARBA00012732"/>
    </source>
</evidence>
<dbReference type="PROSITE" id="PS51348">
    <property type="entry name" value="GLYCOSYL_HYDROL_F22_2"/>
    <property type="match status" value="1"/>
</dbReference>
<keyword evidence="6" id="KW-0326">Glycosidase</keyword>
<evidence type="ECO:0000256" key="7">
    <source>
        <dbReference type="RuleBase" id="RU004440"/>
    </source>
</evidence>
<dbReference type="CDD" id="cd16899">
    <property type="entry name" value="LYZ_C_invert"/>
    <property type="match status" value="1"/>
</dbReference>
<evidence type="ECO:0000313" key="10">
    <source>
        <dbReference type="EnsemblMetazoa" id="XP_022643417"/>
    </source>
</evidence>
<comment type="similarity">
    <text evidence="2 7">Belongs to the glycosyl hydrolase 22 family.</text>
</comment>
<evidence type="ECO:0000259" key="9">
    <source>
        <dbReference type="PROSITE" id="PS00128"/>
    </source>
</evidence>
<keyword evidence="11" id="KW-1185">Reference proteome</keyword>
<sequence length="537" mass="58497">MRADPQPSTAKMLPWNPLMQGLCVIVAFTLANPHIVDAKIYDRCELARELHDRFKFSKRDLDKWLCLAYWESRFDTRAYHKGRFDGSGDHGIFQINDKYWCQPYVGYSENVCKVPCYMLRDDNLEDDIQCVNKIFRRHGFHAWMMFTHKCSGNTLEFFNGCDIKSRKGALPRYEAEASTMSRTYVQPNRSTADEMEPSAYSHEHSEASGESIHSVGGDFSLSTRPSASSGTMATSLGYSPTAIVQSPTAGALYRHASQATLPDAASLHLANPRIVGGTSVNRQNLFLANTQGLASSSFASPLTSSGLGPPLSLATSVFFSNPEMSLLSSPQLLTPQASELTPFVHSQAALQATPAKAKPGVIQRLQGALRPSFRVRPILLFKGLGRSGRQVADHHTTTTTPIYGSSYGHYTKMVPHAAVPFRTSGRSVVPAASAPNSLSLMPAPIISGYGAPILLPLNHLTSRGLGGAVNKRHGASVTKRPHSVISPNTPRSLDPLIAALNAPFPSSGSKHKKSTANQSSGSEEDEDEEDKKKKKKK</sequence>
<dbReference type="InterPro" id="IPR023346">
    <property type="entry name" value="Lysozyme-like_dom_sf"/>
</dbReference>
<dbReference type="PANTHER" id="PTHR11407">
    <property type="entry name" value="LYSOZYME C"/>
    <property type="match status" value="1"/>
</dbReference>
<dbReference type="RefSeq" id="XP_022643417.1">
    <property type="nucleotide sequence ID" value="XM_022787682.1"/>
</dbReference>
<dbReference type="GeneID" id="111242823"/>
<dbReference type="PRINTS" id="PR00135">
    <property type="entry name" value="LYZLACT"/>
</dbReference>
<evidence type="ECO:0000256" key="4">
    <source>
        <dbReference type="ARBA" id="ARBA00022638"/>
    </source>
</evidence>
<proteinExistence type="inferred from homology"/>
<keyword evidence="4" id="KW-0929">Antimicrobial</keyword>
<dbReference type="GO" id="GO:0031640">
    <property type="term" value="P:killing of cells of another organism"/>
    <property type="evidence" value="ECO:0007669"/>
    <property type="project" value="UniProtKB-KW"/>
</dbReference>
<feature type="compositionally biased region" description="Basic residues" evidence="8">
    <location>
        <begin position="470"/>
        <end position="482"/>
    </location>
</feature>
<dbReference type="PROSITE" id="PS00128">
    <property type="entry name" value="GLYCOSYL_HYDROL_F22_1"/>
    <property type="match status" value="1"/>
</dbReference>
<keyword evidence="5" id="KW-1015">Disulfide bond</keyword>
<dbReference type="OrthoDB" id="17373at2759"/>
<reference evidence="10" key="1">
    <citation type="submission" date="2021-01" db="UniProtKB">
        <authorList>
            <consortium name="EnsemblMetazoa"/>
        </authorList>
    </citation>
    <scope>IDENTIFICATION</scope>
</reference>